<gene>
    <name evidence="2" type="ORF">PACLA_8A060601</name>
</gene>
<protein>
    <recommendedName>
        <fullName evidence="1">Endonuclease/exonuclease/phosphatase domain-containing protein</fullName>
    </recommendedName>
</protein>
<proteinExistence type="predicted"/>
<dbReference type="OrthoDB" id="410381at2759"/>
<dbReference type="PANTHER" id="PTHR23227">
    <property type="entry name" value="BUCENTAUR RELATED"/>
    <property type="match status" value="1"/>
</dbReference>
<dbReference type="AlphaFoldDB" id="A0A6S7JAH8"/>
<dbReference type="Gene3D" id="3.60.10.10">
    <property type="entry name" value="Endonuclease/exonuclease/phosphatase"/>
    <property type="match status" value="1"/>
</dbReference>
<dbReference type="SUPFAM" id="SSF56219">
    <property type="entry name" value="DNase I-like"/>
    <property type="match status" value="1"/>
</dbReference>
<keyword evidence="3" id="KW-1185">Reference proteome</keyword>
<comment type="caution">
    <text evidence="2">The sequence shown here is derived from an EMBL/GenBank/DDBJ whole genome shotgun (WGS) entry which is preliminary data.</text>
</comment>
<evidence type="ECO:0000313" key="2">
    <source>
        <dbReference type="EMBL" id="CAB4029096.1"/>
    </source>
</evidence>
<dbReference type="GO" id="GO:0003824">
    <property type="term" value="F:catalytic activity"/>
    <property type="evidence" value="ECO:0007669"/>
    <property type="project" value="InterPro"/>
</dbReference>
<dbReference type="Proteomes" id="UP001152795">
    <property type="component" value="Unassembled WGS sequence"/>
</dbReference>
<organism evidence="2 3">
    <name type="scientific">Paramuricea clavata</name>
    <name type="common">Red gorgonian</name>
    <name type="synonym">Violescent sea-whip</name>
    <dbReference type="NCBI Taxonomy" id="317549"/>
    <lineage>
        <taxon>Eukaryota</taxon>
        <taxon>Metazoa</taxon>
        <taxon>Cnidaria</taxon>
        <taxon>Anthozoa</taxon>
        <taxon>Octocorallia</taxon>
        <taxon>Malacalcyonacea</taxon>
        <taxon>Plexauridae</taxon>
        <taxon>Paramuricea</taxon>
    </lineage>
</organism>
<dbReference type="Pfam" id="PF03372">
    <property type="entry name" value="Exo_endo_phos"/>
    <property type="match status" value="1"/>
</dbReference>
<dbReference type="EMBL" id="CACRXK020015940">
    <property type="protein sequence ID" value="CAB4029096.1"/>
    <property type="molecule type" value="Genomic_DNA"/>
</dbReference>
<feature type="non-terminal residue" evidence="2">
    <location>
        <position position="1"/>
    </location>
</feature>
<reference evidence="2" key="1">
    <citation type="submission" date="2020-04" db="EMBL/GenBank/DDBJ databases">
        <authorList>
            <person name="Alioto T."/>
            <person name="Alioto T."/>
            <person name="Gomez Garrido J."/>
        </authorList>
    </citation>
    <scope>NUCLEOTIDE SEQUENCE</scope>
    <source>
        <strain evidence="2">A484AB</strain>
    </source>
</reference>
<sequence>IPITVGAWNVRTLLDKDDANRPERRTALVAKELSRYKVDIAALSETRFAEEGQLRELKAGYTFFWSGRGKDERRESGVGFAIKNDLIGKLTSLPKGVNDRLMTLTLQLKGKRYATIVSCYAPTMTNPDDIKDKFYEELDTIIASTPKQDKLVVLGDFNARVGSDVEAWDEVIGKHGVGSCNSNGLLLLRLCAEHHLSVTNTLFQLPIRNKTTWMHSR</sequence>
<evidence type="ECO:0000259" key="1">
    <source>
        <dbReference type="Pfam" id="PF03372"/>
    </source>
</evidence>
<evidence type="ECO:0000313" key="3">
    <source>
        <dbReference type="Proteomes" id="UP001152795"/>
    </source>
</evidence>
<dbReference type="InterPro" id="IPR027124">
    <property type="entry name" value="Swc5/CFDP1/2"/>
</dbReference>
<accession>A0A6S7JAH8</accession>
<dbReference type="CDD" id="cd09076">
    <property type="entry name" value="L1-EN"/>
    <property type="match status" value="1"/>
</dbReference>
<name>A0A6S7JAH8_PARCT</name>
<dbReference type="InterPro" id="IPR036691">
    <property type="entry name" value="Endo/exonu/phosph_ase_sf"/>
</dbReference>
<dbReference type="PANTHER" id="PTHR23227:SF84">
    <property type="entry name" value="ENDONUCLEASE_EXONUCLEASE_PHOSPHATASE DOMAIN-CONTAINING PROTEIN"/>
    <property type="match status" value="1"/>
</dbReference>
<dbReference type="InterPro" id="IPR005135">
    <property type="entry name" value="Endo/exonuclease/phosphatase"/>
</dbReference>
<feature type="domain" description="Endonuclease/exonuclease/phosphatase" evidence="1">
    <location>
        <begin position="7"/>
        <end position="173"/>
    </location>
</feature>